<evidence type="ECO:0008006" key="4">
    <source>
        <dbReference type="Google" id="ProtNLM"/>
    </source>
</evidence>
<accession>A0A8T8X005</accession>
<protein>
    <recommendedName>
        <fullName evidence="4">DNA glycosylase</fullName>
    </recommendedName>
</protein>
<organism evidence="2 3">
    <name type="scientific">Aspergillus japonicus CBS 114.51</name>
    <dbReference type="NCBI Taxonomy" id="1448312"/>
    <lineage>
        <taxon>Eukaryota</taxon>
        <taxon>Fungi</taxon>
        <taxon>Dikarya</taxon>
        <taxon>Ascomycota</taxon>
        <taxon>Pezizomycotina</taxon>
        <taxon>Eurotiomycetes</taxon>
        <taxon>Eurotiomycetidae</taxon>
        <taxon>Eurotiales</taxon>
        <taxon>Aspergillaceae</taxon>
        <taxon>Aspergillus</taxon>
        <taxon>Aspergillus subgen. Circumdati</taxon>
    </lineage>
</organism>
<feature type="compositionally biased region" description="Acidic residues" evidence="1">
    <location>
        <begin position="294"/>
        <end position="305"/>
    </location>
</feature>
<gene>
    <name evidence="2" type="ORF">BO86DRAFT_456420</name>
</gene>
<dbReference type="GeneID" id="37180857"/>
<dbReference type="OrthoDB" id="8249012at2759"/>
<feature type="region of interest" description="Disordered" evidence="1">
    <location>
        <begin position="294"/>
        <end position="350"/>
    </location>
</feature>
<sequence>MTTHETYDPDHITKETFQTLLARYPSTVESTTRRKVTTTTTTTTEKKFGASSSRSRPKSKSASKDRATEDPDDASAAVKTYLALDEFRYTILPDAVRQRASTTLADDGEGSAYLEKEELVRLVEWKMKHGKFRPALLGMIRSNPDRLVREATGSAFRLLGDAELRGTFPGTALETLTGPLRGVGPATGSLVLSVLLSSDDGEGDGDGQGVPFYSDDVFLWLCLRVFPGGDLGRVGKAFKPGKSGELNVKYTVGEYRQLWEAVRRLRARLGVGCAEIEKVAFVARFGGVDGVAEKEEEVEEEEEEKEKEGINLQYTRGKRKRGKNEEEEEKEKEKEQKVGVRRSTRRRGGK</sequence>
<evidence type="ECO:0000256" key="1">
    <source>
        <dbReference type="SAM" id="MobiDB-lite"/>
    </source>
</evidence>
<evidence type="ECO:0000313" key="2">
    <source>
        <dbReference type="EMBL" id="RAH81433.1"/>
    </source>
</evidence>
<proteinExistence type="predicted"/>
<dbReference type="Proteomes" id="UP000249497">
    <property type="component" value="Unassembled WGS sequence"/>
</dbReference>
<keyword evidence="3" id="KW-1185">Reference proteome</keyword>
<name>A0A8T8X005_ASPJA</name>
<dbReference type="RefSeq" id="XP_025527327.1">
    <property type="nucleotide sequence ID" value="XM_025677164.1"/>
</dbReference>
<dbReference type="PANTHER" id="PTHR21521:SF0">
    <property type="entry name" value="AMUN, ISOFORM A"/>
    <property type="match status" value="1"/>
</dbReference>
<dbReference type="AlphaFoldDB" id="A0A8T8X005"/>
<dbReference type="EMBL" id="KZ824795">
    <property type="protein sequence ID" value="RAH81433.1"/>
    <property type="molecule type" value="Genomic_DNA"/>
</dbReference>
<feature type="compositionally biased region" description="Basic residues" evidence="1">
    <location>
        <begin position="339"/>
        <end position="350"/>
    </location>
</feature>
<feature type="region of interest" description="Disordered" evidence="1">
    <location>
        <begin position="23"/>
        <end position="74"/>
    </location>
</feature>
<reference evidence="2 3" key="1">
    <citation type="submission" date="2018-02" db="EMBL/GenBank/DDBJ databases">
        <title>The genomes of Aspergillus section Nigri reveals drivers in fungal speciation.</title>
        <authorList>
            <consortium name="DOE Joint Genome Institute"/>
            <person name="Vesth T.C."/>
            <person name="Nybo J."/>
            <person name="Theobald S."/>
            <person name="Brandl J."/>
            <person name="Frisvad J.C."/>
            <person name="Nielsen K.F."/>
            <person name="Lyhne E.K."/>
            <person name="Kogle M.E."/>
            <person name="Kuo A."/>
            <person name="Riley R."/>
            <person name="Clum A."/>
            <person name="Nolan M."/>
            <person name="Lipzen A."/>
            <person name="Salamov A."/>
            <person name="Henrissat B."/>
            <person name="Wiebenga A."/>
            <person name="De vries R.P."/>
            <person name="Grigoriev I.V."/>
            <person name="Mortensen U.H."/>
            <person name="Andersen M.R."/>
            <person name="Baker S.E."/>
        </authorList>
    </citation>
    <scope>NUCLEOTIDE SEQUENCE [LARGE SCALE GENOMIC DNA]</scope>
    <source>
        <strain evidence="2 3">CBS 114.51</strain>
    </source>
</reference>
<evidence type="ECO:0000313" key="3">
    <source>
        <dbReference type="Proteomes" id="UP000249497"/>
    </source>
</evidence>
<dbReference type="PANTHER" id="PTHR21521">
    <property type="entry name" value="AMUN, ISOFORM A"/>
    <property type="match status" value="1"/>
</dbReference>